<organism evidence="10 11">
    <name type="scientific">Micromonospora pallida</name>
    <dbReference type="NCBI Taxonomy" id="145854"/>
    <lineage>
        <taxon>Bacteria</taxon>
        <taxon>Bacillati</taxon>
        <taxon>Actinomycetota</taxon>
        <taxon>Actinomycetes</taxon>
        <taxon>Micromonosporales</taxon>
        <taxon>Micromonosporaceae</taxon>
        <taxon>Micromonospora</taxon>
    </lineage>
</organism>
<dbReference type="PROSITE" id="PS50928">
    <property type="entry name" value="ABC_TM1"/>
    <property type="match status" value="1"/>
</dbReference>
<comment type="subcellular location">
    <subcellularLocation>
        <location evidence="1 7">Cell membrane</location>
        <topology evidence="1 7">Multi-pass membrane protein</topology>
    </subcellularLocation>
</comment>
<comment type="similarity">
    <text evidence="7">Belongs to the binding-protein-dependent transport system permease family.</text>
</comment>
<protein>
    <submittedName>
        <fullName evidence="10">Carbohydrate ABC transporter membrane protein 2, CUT1 family</fullName>
    </submittedName>
</protein>
<accession>A0A1C6SI86</accession>
<evidence type="ECO:0000313" key="11">
    <source>
        <dbReference type="Proteomes" id="UP000198959"/>
    </source>
</evidence>
<evidence type="ECO:0000256" key="6">
    <source>
        <dbReference type="ARBA" id="ARBA00023136"/>
    </source>
</evidence>
<dbReference type="SUPFAM" id="SSF161098">
    <property type="entry name" value="MetI-like"/>
    <property type="match status" value="1"/>
</dbReference>
<keyword evidence="4 7" id="KW-0812">Transmembrane</keyword>
<proteinExistence type="inferred from homology"/>
<feature type="region of interest" description="Disordered" evidence="8">
    <location>
        <begin position="1"/>
        <end position="26"/>
    </location>
</feature>
<dbReference type="PANTHER" id="PTHR43744">
    <property type="entry name" value="ABC TRANSPORTER PERMEASE PROTEIN MG189-RELATED-RELATED"/>
    <property type="match status" value="1"/>
</dbReference>
<evidence type="ECO:0000256" key="5">
    <source>
        <dbReference type="ARBA" id="ARBA00022989"/>
    </source>
</evidence>
<feature type="transmembrane region" description="Helical" evidence="7">
    <location>
        <begin position="261"/>
        <end position="282"/>
    </location>
</feature>
<dbReference type="InterPro" id="IPR000515">
    <property type="entry name" value="MetI-like"/>
</dbReference>
<feature type="transmembrane region" description="Helical" evidence="7">
    <location>
        <begin position="91"/>
        <end position="115"/>
    </location>
</feature>
<dbReference type="PANTHER" id="PTHR43744:SF12">
    <property type="entry name" value="ABC TRANSPORTER PERMEASE PROTEIN MG189-RELATED"/>
    <property type="match status" value="1"/>
</dbReference>
<evidence type="ECO:0000256" key="8">
    <source>
        <dbReference type="SAM" id="MobiDB-lite"/>
    </source>
</evidence>
<dbReference type="Pfam" id="PF00528">
    <property type="entry name" value="BPD_transp_1"/>
    <property type="match status" value="1"/>
</dbReference>
<dbReference type="GO" id="GO:0055085">
    <property type="term" value="P:transmembrane transport"/>
    <property type="evidence" value="ECO:0007669"/>
    <property type="project" value="InterPro"/>
</dbReference>
<evidence type="ECO:0000256" key="7">
    <source>
        <dbReference type="RuleBase" id="RU363032"/>
    </source>
</evidence>
<keyword evidence="5 7" id="KW-1133">Transmembrane helix</keyword>
<name>A0A1C6SI86_9ACTN</name>
<dbReference type="EMBL" id="FMHW01000002">
    <property type="protein sequence ID" value="SCL29254.1"/>
    <property type="molecule type" value="Genomic_DNA"/>
</dbReference>
<feature type="transmembrane region" description="Helical" evidence="7">
    <location>
        <begin position="202"/>
        <end position="224"/>
    </location>
</feature>
<evidence type="ECO:0000313" key="10">
    <source>
        <dbReference type="EMBL" id="SCL29254.1"/>
    </source>
</evidence>
<dbReference type="GO" id="GO:0005886">
    <property type="term" value="C:plasma membrane"/>
    <property type="evidence" value="ECO:0007669"/>
    <property type="project" value="UniProtKB-SubCell"/>
</dbReference>
<evidence type="ECO:0000256" key="2">
    <source>
        <dbReference type="ARBA" id="ARBA00022448"/>
    </source>
</evidence>
<dbReference type="RefSeq" id="WP_091644181.1">
    <property type="nucleotide sequence ID" value="NZ_FMHW01000002.1"/>
</dbReference>
<evidence type="ECO:0000256" key="4">
    <source>
        <dbReference type="ARBA" id="ARBA00022692"/>
    </source>
</evidence>
<dbReference type="CDD" id="cd06261">
    <property type="entry name" value="TM_PBP2"/>
    <property type="match status" value="1"/>
</dbReference>
<sequence length="296" mass="32099">MTPTRATLTHNVTRERQRKASAADSPGPAARWLLYGLLSLGALLTISPLIWNLLSAFKPTGEILRSQSWWPEAFTGENFAQLFSDAEFPRYFLNSVIVSVAIVVGNVVLCSAVGYALAKLQFPGRSVVFAAVLVTFMVPSLVLFVPLFVTVAGMGLTNTYAGLILPFLITPLGVFVMRQFIAQLPDELLEAARLDGAGEGRIFFRVVFPLCGPAIATVGILSFVNSWNNLLWPLVVAQTTDMYTLPVALTTISQTEGSTDYGPLLAGSLLTILPIIVVFMFFQRYFIAGIASTGIK</sequence>
<dbReference type="Proteomes" id="UP000198959">
    <property type="component" value="Unassembled WGS sequence"/>
</dbReference>
<keyword evidence="11" id="KW-1185">Reference proteome</keyword>
<dbReference type="InterPro" id="IPR035906">
    <property type="entry name" value="MetI-like_sf"/>
</dbReference>
<evidence type="ECO:0000259" key="9">
    <source>
        <dbReference type="PROSITE" id="PS50928"/>
    </source>
</evidence>
<feature type="transmembrane region" description="Helical" evidence="7">
    <location>
        <begin position="160"/>
        <end position="181"/>
    </location>
</feature>
<feature type="transmembrane region" description="Helical" evidence="7">
    <location>
        <begin position="127"/>
        <end position="148"/>
    </location>
</feature>
<reference evidence="11" key="1">
    <citation type="submission" date="2016-06" db="EMBL/GenBank/DDBJ databases">
        <authorList>
            <person name="Varghese N."/>
            <person name="Submissions Spin"/>
        </authorList>
    </citation>
    <scope>NUCLEOTIDE SEQUENCE [LARGE SCALE GENOMIC DNA]</scope>
    <source>
        <strain evidence="11">DSM 43817</strain>
    </source>
</reference>
<dbReference type="OrthoDB" id="4821463at2"/>
<keyword evidence="3" id="KW-1003">Cell membrane</keyword>
<dbReference type="Gene3D" id="1.10.3720.10">
    <property type="entry name" value="MetI-like"/>
    <property type="match status" value="1"/>
</dbReference>
<evidence type="ECO:0000256" key="3">
    <source>
        <dbReference type="ARBA" id="ARBA00022475"/>
    </source>
</evidence>
<feature type="compositionally biased region" description="Polar residues" evidence="8">
    <location>
        <begin position="1"/>
        <end position="11"/>
    </location>
</feature>
<evidence type="ECO:0000256" key="1">
    <source>
        <dbReference type="ARBA" id="ARBA00004651"/>
    </source>
</evidence>
<dbReference type="AlphaFoldDB" id="A0A1C6SI86"/>
<keyword evidence="6 7" id="KW-0472">Membrane</keyword>
<gene>
    <name evidence="10" type="ORF">GA0074692_2692</name>
</gene>
<feature type="domain" description="ABC transmembrane type-1" evidence="9">
    <location>
        <begin position="92"/>
        <end position="282"/>
    </location>
</feature>
<dbReference type="STRING" id="145854.GA0074692_2692"/>
<feature type="transmembrane region" description="Helical" evidence="7">
    <location>
        <begin position="32"/>
        <end position="51"/>
    </location>
</feature>
<keyword evidence="2 7" id="KW-0813">Transport</keyword>